<dbReference type="Gene3D" id="3.40.30.10">
    <property type="entry name" value="Glutaredoxin"/>
    <property type="match status" value="1"/>
</dbReference>
<evidence type="ECO:0000313" key="4">
    <source>
        <dbReference type="Proteomes" id="UP001274321"/>
    </source>
</evidence>
<dbReference type="PANTHER" id="PTHR43110:SF1">
    <property type="entry name" value="THIOL PEROXIDASE"/>
    <property type="match status" value="1"/>
</dbReference>
<keyword evidence="4" id="KW-1185">Reference proteome</keyword>
<dbReference type="CDD" id="cd02966">
    <property type="entry name" value="TlpA_like_family"/>
    <property type="match status" value="1"/>
</dbReference>
<dbReference type="RefSeq" id="WP_319844907.1">
    <property type="nucleotide sequence ID" value="NZ_JAXAFJ010000007.1"/>
</dbReference>
<dbReference type="InterPro" id="IPR000866">
    <property type="entry name" value="AhpC/TSA"/>
</dbReference>
<evidence type="ECO:0000259" key="2">
    <source>
        <dbReference type="PROSITE" id="PS51352"/>
    </source>
</evidence>
<keyword evidence="1" id="KW-0676">Redox-active center</keyword>
<reference evidence="3 4" key="1">
    <citation type="submission" date="2023-11" db="EMBL/GenBank/DDBJ databases">
        <authorList>
            <person name="Bao R."/>
        </authorList>
    </citation>
    <scope>NUCLEOTIDE SEQUENCE [LARGE SCALE GENOMIC DNA]</scope>
    <source>
        <strain evidence="3 4">PJ23</strain>
    </source>
</reference>
<dbReference type="InterPro" id="IPR013766">
    <property type="entry name" value="Thioredoxin_domain"/>
</dbReference>
<dbReference type="InterPro" id="IPR050455">
    <property type="entry name" value="Tpx_Peroxidase_subfamily"/>
</dbReference>
<dbReference type="NCBIfam" id="NF047696">
    <property type="entry name" value="ThlDiSintTplARhiz"/>
    <property type="match status" value="1"/>
</dbReference>
<dbReference type="PROSITE" id="PS51352">
    <property type="entry name" value="THIOREDOXIN_2"/>
    <property type="match status" value="1"/>
</dbReference>
<dbReference type="SUPFAM" id="SSF52833">
    <property type="entry name" value="Thioredoxin-like"/>
    <property type="match status" value="1"/>
</dbReference>
<dbReference type="Pfam" id="PF00578">
    <property type="entry name" value="AhpC-TSA"/>
    <property type="match status" value="1"/>
</dbReference>
<name>A0ABU4RPL2_9HYPH</name>
<dbReference type="InterPro" id="IPR017937">
    <property type="entry name" value="Thioredoxin_CS"/>
</dbReference>
<accession>A0ABU4RPL2</accession>
<dbReference type="Proteomes" id="UP001274321">
    <property type="component" value="Unassembled WGS sequence"/>
</dbReference>
<dbReference type="InterPro" id="IPR036249">
    <property type="entry name" value="Thioredoxin-like_sf"/>
</dbReference>
<comment type="caution">
    <text evidence="3">The sequence shown here is derived from an EMBL/GenBank/DDBJ whole genome shotgun (WGS) entry which is preliminary data.</text>
</comment>
<dbReference type="PROSITE" id="PS00194">
    <property type="entry name" value="THIOREDOXIN_1"/>
    <property type="match status" value="1"/>
</dbReference>
<dbReference type="PANTHER" id="PTHR43110">
    <property type="entry name" value="THIOL PEROXIDASE"/>
    <property type="match status" value="1"/>
</dbReference>
<proteinExistence type="predicted"/>
<sequence length="221" mass="23093">MTDGTTRPKFPLRSLALVALLGAAIGVGAVYVKSSGQGNQTAAVTCAGNTEALARMKPLARGEVAGVVVPDAPRPVPDLAFQDANGQQKRLADFAGKTVLLNIWATWCAPCRHEMPALDRLQAALGGERFEVVTVSIDSGSTQKSKDFLSELKISNLGFYADPEGGVFQKLKQAGRAVGLPTTLIVDGAGCEIGYLPGPAEWDHEDGQALIRAALGEPPNG</sequence>
<organism evidence="3 4">
    <name type="scientific">Terrihabitans rhizophilus</name>
    <dbReference type="NCBI Taxonomy" id="3092662"/>
    <lineage>
        <taxon>Bacteria</taxon>
        <taxon>Pseudomonadati</taxon>
        <taxon>Pseudomonadota</taxon>
        <taxon>Alphaproteobacteria</taxon>
        <taxon>Hyphomicrobiales</taxon>
        <taxon>Terrihabitans</taxon>
    </lineage>
</organism>
<evidence type="ECO:0000256" key="1">
    <source>
        <dbReference type="ARBA" id="ARBA00023284"/>
    </source>
</evidence>
<feature type="domain" description="Thioredoxin" evidence="2">
    <location>
        <begin position="70"/>
        <end position="216"/>
    </location>
</feature>
<evidence type="ECO:0000313" key="3">
    <source>
        <dbReference type="EMBL" id="MDX6806781.1"/>
    </source>
</evidence>
<gene>
    <name evidence="3" type="ORF">SCD90_11965</name>
</gene>
<dbReference type="EMBL" id="JAXAFJ010000007">
    <property type="protein sequence ID" value="MDX6806781.1"/>
    <property type="molecule type" value="Genomic_DNA"/>
</dbReference>
<protein>
    <submittedName>
        <fullName evidence="3">TlpA disulfide reductase family protein</fullName>
    </submittedName>
</protein>